<dbReference type="CDD" id="cd16416">
    <property type="entry name" value="HAD_BsYqeG-like"/>
    <property type="match status" value="1"/>
</dbReference>
<gene>
    <name evidence="1" type="ORF">SS7213T_13127</name>
</gene>
<comment type="caution">
    <text evidence="1">The sequence shown here is derived from an EMBL/GenBank/DDBJ whole genome shotgun (WGS) entry which is preliminary data.</text>
</comment>
<dbReference type="GO" id="GO:0005737">
    <property type="term" value="C:cytoplasm"/>
    <property type="evidence" value="ECO:0007669"/>
    <property type="project" value="TreeGrafter"/>
</dbReference>
<dbReference type="NCBIfam" id="TIGR01662">
    <property type="entry name" value="HAD-SF-IIIA"/>
    <property type="match status" value="1"/>
</dbReference>
<accession>G5JMA0</accession>
<name>G5JMA0_9STAP</name>
<dbReference type="InterPro" id="IPR006549">
    <property type="entry name" value="HAD-SF_hydro_IIIA"/>
</dbReference>
<dbReference type="FunFam" id="3.40.50.1000:FF:000067">
    <property type="entry name" value="HAD phosphatase, family IIIA"/>
    <property type="match status" value="1"/>
</dbReference>
<proteinExistence type="predicted"/>
<dbReference type="PANTHER" id="PTHR19288">
    <property type="entry name" value="4-NITROPHENYLPHOSPHATASE-RELATED"/>
    <property type="match status" value="1"/>
</dbReference>
<sequence length="175" mass="20092">MGLVRKLFMPNSYVQSIFQIDLDKLVDKGVKGIITDLDNTLVGWDVKEPTEGVKAWFKEANDKGITVTIVSNNNESRVSSFCTHLDIDFIFKARKPMGKAFDKAMAQMKIKPEQTVVIGDQMLTDVFGGNRRNLYTIMVVPVKRTDGLMTKFNRLIERRLLRHFSKKGYITWEEN</sequence>
<dbReference type="PATRIC" id="fig|911238.3.peg.2326"/>
<organism evidence="1 2">
    <name type="scientific">Staphylococcus simiae CCM 7213 = CCUG 51256</name>
    <dbReference type="NCBI Taxonomy" id="911238"/>
    <lineage>
        <taxon>Bacteria</taxon>
        <taxon>Bacillati</taxon>
        <taxon>Bacillota</taxon>
        <taxon>Bacilli</taxon>
        <taxon>Bacillales</taxon>
        <taxon>Staphylococcaceae</taxon>
        <taxon>Staphylococcus</taxon>
    </lineage>
</organism>
<keyword evidence="2" id="KW-1185">Reference proteome</keyword>
<keyword evidence="1" id="KW-0378">Hydrolase</keyword>
<dbReference type="SUPFAM" id="SSF56784">
    <property type="entry name" value="HAD-like"/>
    <property type="match status" value="1"/>
</dbReference>
<dbReference type="InterPro" id="IPR036412">
    <property type="entry name" value="HAD-like_sf"/>
</dbReference>
<evidence type="ECO:0000313" key="1">
    <source>
        <dbReference type="EMBL" id="EHJ06696.1"/>
    </source>
</evidence>
<dbReference type="RefSeq" id="WP_002465298.1">
    <property type="nucleotide sequence ID" value="NZ_AEUN01000557.1"/>
</dbReference>
<dbReference type="NCBIfam" id="TIGR01668">
    <property type="entry name" value="YqeG_hyp_ppase"/>
    <property type="match status" value="1"/>
</dbReference>
<dbReference type="InterPro" id="IPR010021">
    <property type="entry name" value="PGPP1/Gep4"/>
</dbReference>
<reference evidence="1 2" key="1">
    <citation type="journal article" date="2012" name="BMC Genomics">
        <title>Comparative genomic analysis of the genus Staphylococcus including Staphylococcus aureus and its newly described sister species Staphylococcus simiae.</title>
        <authorList>
            <person name="Suzuki H."/>
            <person name="Lefebure T."/>
            <person name="Pavinski Bitar P."/>
            <person name="Stanhope M.J."/>
        </authorList>
    </citation>
    <scope>NUCLEOTIDE SEQUENCE [LARGE SCALE GENOMIC DNA]</scope>
    <source>
        <strain evidence="1 2">CCM 7213</strain>
    </source>
</reference>
<dbReference type="EMBL" id="AEUN01000557">
    <property type="protein sequence ID" value="EHJ06696.1"/>
    <property type="molecule type" value="Genomic_DNA"/>
</dbReference>
<dbReference type="GO" id="GO:0008962">
    <property type="term" value="F:phosphatidylglycerophosphatase activity"/>
    <property type="evidence" value="ECO:0007669"/>
    <property type="project" value="InterPro"/>
</dbReference>
<dbReference type="PANTHER" id="PTHR19288:SF25">
    <property type="entry name" value="PHOSPHATIDYLGLYCEROPHOSPHATASE GEP4, MITOCHONDRIAL"/>
    <property type="match status" value="1"/>
</dbReference>
<dbReference type="OrthoDB" id="9787572at2"/>
<dbReference type="AlphaFoldDB" id="G5JMA0"/>
<dbReference type="Pfam" id="PF00702">
    <property type="entry name" value="Hydrolase"/>
    <property type="match status" value="1"/>
</dbReference>
<dbReference type="Gene3D" id="3.40.50.1000">
    <property type="entry name" value="HAD superfamily/HAD-like"/>
    <property type="match status" value="1"/>
</dbReference>
<dbReference type="Proteomes" id="UP000005413">
    <property type="component" value="Unassembled WGS sequence"/>
</dbReference>
<dbReference type="InterPro" id="IPR023214">
    <property type="entry name" value="HAD_sf"/>
</dbReference>
<evidence type="ECO:0000313" key="2">
    <source>
        <dbReference type="Proteomes" id="UP000005413"/>
    </source>
</evidence>
<protein>
    <submittedName>
        <fullName evidence="1">HAD superfamily hydrolase</fullName>
    </submittedName>
</protein>